<dbReference type="EMBL" id="VSSQ01045966">
    <property type="protein sequence ID" value="MPM99906.1"/>
    <property type="molecule type" value="Genomic_DNA"/>
</dbReference>
<dbReference type="AlphaFoldDB" id="A0A645EDT6"/>
<gene>
    <name evidence="1" type="ORF">SDC9_147101</name>
</gene>
<proteinExistence type="predicted"/>
<reference evidence="1" key="1">
    <citation type="submission" date="2019-08" db="EMBL/GenBank/DDBJ databases">
        <authorList>
            <person name="Kucharzyk K."/>
            <person name="Murdoch R.W."/>
            <person name="Higgins S."/>
            <person name="Loffler F."/>
        </authorList>
    </citation>
    <scope>NUCLEOTIDE SEQUENCE</scope>
</reference>
<protein>
    <submittedName>
        <fullName evidence="1">Uncharacterized protein</fullName>
    </submittedName>
</protein>
<name>A0A645EDT6_9ZZZZ</name>
<evidence type="ECO:0000313" key="1">
    <source>
        <dbReference type="EMBL" id="MPM99906.1"/>
    </source>
</evidence>
<organism evidence="1">
    <name type="scientific">bioreactor metagenome</name>
    <dbReference type="NCBI Taxonomy" id="1076179"/>
    <lineage>
        <taxon>unclassified sequences</taxon>
        <taxon>metagenomes</taxon>
        <taxon>ecological metagenomes</taxon>
    </lineage>
</organism>
<accession>A0A645EDT6</accession>
<comment type="caution">
    <text evidence="1">The sequence shown here is derived from an EMBL/GenBank/DDBJ whole genome shotgun (WGS) entry which is preliminary data.</text>
</comment>
<sequence>MQPFGDGRNGLLHRHSGDEARIDHDALFAVGVSFLRDISARHNLDDGQIKGLGKFVVPFVMRGHAHDGAGTVSHKHIVRYKNRDFLTGDRVDSRNALKAHAGLLLGKLGALHIRLAGCLRLIGFDRIEIGKLLRPFFKDGMLRGNDHKGSAKQRVRPC</sequence>